<dbReference type="PANTHER" id="PTHR42958">
    <property type="entry name" value="HYDROGENASE-2 LARGE CHAIN"/>
    <property type="match status" value="1"/>
</dbReference>
<proteinExistence type="predicted"/>
<dbReference type="EMBL" id="BART01038845">
    <property type="protein sequence ID" value="GAH08166.1"/>
    <property type="molecule type" value="Genomic_DNA"/>
</dbReference>
<reference evidence="1" key="1">
    <citation type="journal article" date="2014" name="Front. Microbiol.">
        <title>High frequency of phylogenetically diverse reductive dehalogenase-homologous genes in deep subseafloor sedimentary metagenomes.</title>
        <authorList>
            <person name="Kawai M."/>
            <person name="Futagami T."/>
            <person name="Toyoda A."/>
            <person name="Takaki Y."/>
            <person name="Nishi S."/>
            <person name="Hori S."/>
            <person name="Arai W."/>
            <person name="Tsubouchi T."/>
            <person name="Morono Y."/>
            <person name="Uchiyama I."/>
            <person name="Ito T."/>
            <person name="Fujiyama A."/>
            <person name="Inagaki F."/>
            <person name="Takami H."/>
        </authorList>
    </citation>
    <scope>NUCLEOTIDE SEQUENCE</scope>
    <source>
        <strain evidence="1">Expedition CK06-06</strain>
    </source>
</reference>
<dbReference type="InterPro" id="IPR001501">
    <property type="entry name" value="Ni-dep_hyd_lsu"/>
</dbReference>
<name>X1CIJ6_9ZZZZ</name>
<dbReference type="Gene3D" id="1.10.645.10">
    <property type="entry name" value="Cytochrome-c3 Hydrogenase, chain B"/>
    <property type="match status" value="1"/>
</dbReference>
<organism evidence="1">
    <name type="scientific">marine sediment metagenome</name>
    <dbReference type="NCBI Taxonomy" id="412755"/>
    <lineage>
        <taxon>unclassified sequences</taxon>
        <taxon>metagenomes</taxon>
        <taxon>ecological metagenomes</taxon>
    </lineage>
</organism>
<gene>
    <name evidence="1" type="ORF">S01H4_64185</name>
</gene>
<feature type="non-terminal residue" evidence="1">
    <location>
        <position position="113"/>
    </location>
</feature>
<dbReference type="InterPro" id="IPR050867">
    <property type="entry name" value="NiFe/NiFeSe_hydrgnase_LSU"/>
</dbReference>
<evidence type="ECO:0000313" key="1">
    <source>
        <dbReference type="EMBL" id="GAH08166.1"/>
    </source>
</evidence>
<dbReference type="GO" id="GO:0016151">
    <property type="term" value="F:nickel cation binding"/>
    <property type="evidence" value="ECO:0007669"/>
    <property type="project" value="InterPro"/>
</dbReference>
<protein>
    <recommendedName>
        <fullName evidence="2">Nickel-dependent hydrogenase large subunit</fullName>
    </recommendedName>
</protein>
<evidence type="ECO:0008006" key="2">
    <source>
        <dbReference type="Google" id="ProtNLM"/>
    </source>
</evidence>
<dbReference type="PANTHER" id="PTHR42958:SF2">
    <property type="entry name" value="UPTAKE HYDROGENASE LARGE SUBUNIT"/>
    <property type="match status" value="1"/>
</dbReference>
<dbReference type="AlphaFoldDB" id="X1CIJ6"/>
<dbReference type="InterPro" id="IPR029014">
    <property type="entry name" value="NiFe-Hase_large"/>
</dbReference>
<dbReference type="SUPFAM" id="SSF56762">
    <property type="entry name" value="HydB/Nqo4-like"/>
    <property type="match status" value="1"/>
</dbReference>
<dbReference type="Pfam" id="PF00374">
    <property type="entry name" value="NiFeSe_Hases"/>
    <property type="match status" value="1"/>
</dbReference>
<comment type="caution">
    <text evidence="1">The sequence shown here is derived from an EMBL/GenBank/DDBJ whole genome shotgun (WGS) entry which is preliminary data.</text>
</comment>
<sequence length="113" mass="12580">MAGRDPRDAPILMQRICGVCPQAHATAAAKALDEAFGIADMIPHNRRLLRNIMLGANFLQSHILHFYHLAVLDYVDVTALKDYSGSDSDLVAVRSFLHRGVLEPFVPRYTGDY</sequence>
<accession>X1CIJ6</accession>